<dbReference type="NCBIfam" id="TIGR01777">
    <property type="entry name" value="yfcH"/>
    <property type="match status" value="1"/>
</dbReference>
<protein>
    <recommendedName>
        <fullName evidence="5">Epimerase family protein SDR39U1</fullName>
    </recommendedName>
</protein>
<dbReference type="InterPro" id="IPR036291">
    <property type="entry name" value="NAD(P)-bd_dom_sf"/>
</dbReference>
<gene>
    <name evidence="3" type="ORF">GHT06_021985</name>
</gene>
<dbReference type="InterPro" id="IPR001509">
    <property type="entry name" value="Epimerase_deHydtase"/>
</dbReference>
<organism evidence="3 4">
    <name type="scientific">Daphnia sinensis</name>
    <dbReference type="NCBI Taxonomy" id="1820382"/>
    <lineage>
        <taxon>Eukaryota</taxon>
        <taxon>Metazoa</taxon>
        <taxon>Ecdysozoa</taxon>
        <taxon>Arthropoda</taxon>
        <taxon>Crustacea</taxon>
        <taxon>Branchiopoda</taxon>
        <taxon>Diplostraca</taxon>
        <taxon>Cladocera</taxon>
        <taxon>Anomopoda</taxon>
        <taxon>Daphniidae</taxon>
        <taxon>Daphnia</taxon>
        <taxon>Daphnia similis group</taxon>
    </lineage>
</organism>
<comment type="caution">
    <text evidence="3">The sequence shown here is derived from an EMBL/GenBank/DDBJ whole genome shotgun (WGS) entry which is preliminary data.</text>
</comment>
<evidence type="ECO:0000259" key="2">
    <source>
        <dbReference type="Pfam" id="PF08338"/>
    </source>
</evidence>
<dbReference type="Proteomes" id="UP000820818">
    <property type="component" value="Linkage Group LG10"/>
</dbReference>
<reference evidence="3 4" key="1">
    <citation type="submission" date="2022-05" db="EMBL/GenBank/DDBJ databases">
        <title>A multi-omics perspective on studying reproductive biology in Daphnia sinensis.</title>
        <authorList>
            <person name="Jia J."/>
        </authorList>
    </citation>
    <scope>NUCLEOTIDE SEQUENCE [LARGE SCALE GENOMIC DNA]</scope>
    <source>
        <strain evidence="3 4">WSL</strain>
    </source>
</reference>
<proteinExistence type="predicted"/>
<dbReference type="Gene3D" id="3.40.50.720">
    <property type="entry name" value="NAD(P)-binding Rossmann-like Domain"/>
    <property type="match status" value="1"/>
</dbReference>
<keyword evidence="4" id="KW-1185">Reference proteome</keyword>
<dbReference type="EMBL" id="WJBH02000010">
    <property type="protein sequence ID" value="KAI9551649.1"/>
    <property type="molecule type" value="Genomic_DNA"/>
</dbReference>
<dbReference type="PANTHER" id="PTHR11092">
    <property type="entry name" value="SUGAR NUCLEOTIDE EPIMERASE RELATED"/>
    <property type="match status" value="1"/>
</dbReference>
<dbReference type="PANTHER" id="PTHR11092:SF0">
    <property type="entry name" value="EPIMERASE FAMILY PROTEIN SDR39U1"/>
    <property type="match status" value="1"/>
</dbReference>
<dbReference type="AlphaFoldDB" id="A0AAD5KGX2"/>
<evidence type="ECO:0008006" key="5">
    <source>
        <dbReference type="Google" id="ProtNLM"/>
    </source>
</evidence>
<feature type="domain" description="NAD-dependent epimerase/dehydratase" evidence="1">
    <location>
        <begin position="6"/>
        <end position="214"/>
    </location>
</feature>
<evidence type="ECO:0000259" key="1">
    <source>
        <dbReference type="Pfam" id="PF01370"/>
    </source>
</evidence>
<evidence type="ECO:0000313" key="4">
    <source>
        <dbReference type="Proteomes" id="UP000820818"/>
    </source>
</evidence>
<evidence type="ECO:0000313" key="3">
    <source>
        <dbReference type="EMBL" id="KAI9551649.1"/>
    </source>
</evidence>
<dbReference type="Pfam" id="PF08338">
    <property type="entry name" value="DUF1731"/>
    <property type="match status" value="1"/>
</dbReference>
<dbReference type="InterPro" id="IPR010099">
    <property type="entry name" value="SDR39U1"/>
</dbReference>
<dbReference type="InterPro" id="IPR013549">
    <property type="entry name" value="DUF1731"/>
</dbReference>
<dbReference type="SUPFAM" id="SSF51735">
    <property type="entry name" value="NAD(P)-binding Rossmann-fold domains"/>
    <property type="match status" value="1"/>
</dbReference>
<name>A0AAD5KGX2_9CRUS</name>
<sequence length="312" mass="34319">MAAKTVIIGGGSGFIGTALSNLLRSCGYDVVIVSRVPGSFRMTWSELEQNGLPKNTAAVVSLAGQNILDMKRRWNSGFEQTVRASRINTTLSLAKAIEKADVKPSVFVSTSGVGYYPPHPSKVYTEYSEGGKGDYFAELCTDWELAAKLPTDVNTRQVIIRSGVVLGRRGGMIAQLYLPFFFGLGGPVGSGQQYLPWIHLHDIARLFLYAIEKENVEGVLNGVSPDLITSKQFARAFGGSLWRPALIPLPEFACNILLGSERARMLTEGQKVIPQRTLELGFEYNYPDIRSACQEFSPLIYTDDLRGDNIER</sequence>
<feature type="domain" description="DUF1731" evidence="2">
    <location>
        <begin position="249"/>
        <end position="295"/>
    </location>
</feature>
<accession>A0AAD5KGX2</accession>
<dbReference type="Pfam" id="PF01370">
    <property type="entry name" value="Epimerase"/>
    <property type="match status" value="1"/>
</dbReference>